<keyword evidence="1" id="KW-0805">Transcription regulation</keyword>
<proteinExistence type="predicted"/>
<dbReference type="InterPro" id="IPR041698">
    <property type="entry name" value="Methyltransf_25"/>
</dbReference>
<keyword evidence="5" id="KW-0808">Transferase</keyword>
<evidence type="ECO:0000256" key="1">
    <source>
        <dbReference type="ARBA" id="ARBA00023015"/>
    </source>
</evidence>
<dbReference type="STRING" id="1529.SAMN04487885_12611"/>
<dbReference type="OrthoDB" id="122388at2"/>
<dbReference type="Pfam" id="PF13649">
    <property type="entry name" value="Methyltransf_25"/>
    <property type="match status" value="1"/>
</dbReference>
<dbReference type="GO" id="GO:0003700">
    <property type="term" value="F:DNA-binding transcription factor activity"/>
    <property type="evidence" value="ECO:0007669"/>
    <property type="project" value="InterPro"/>
</dbReference>
<evidence type="ECO:0000259" key="4">
    <source>
        <dbReference type="PROSITE" id="PS50937"/>
    </source>
</evidence>
<reference evidence="5 8" key="2">
    <citation type="submission" date="2018-03" db="EMBL/GenBank/DDBJ databases">
        <title>The uncultured portion of the human microbiome is neutrally assembled.</title>
        <authorList>
            <person name="Jeraldo P."/>
            <person name="Boardman L."/>
            <person name="White B.A."/>
            <person name="Nelson H."/>
            <person name="Goldenfeld N."/>
            <person name="Chia N."/>
        </authorList>
    </citation>
    <scope>NUCLEOTIDE SEQUENCE [LARGE SCALE GENOMIC DNA]</scope>
    <source>
        <strain evidence="5">CIM:MAG 903</strain>
    </source>
</reference>
<dbReference type="EMBL" id="QAMZ01000005">
    <property type="protein sequence ID" value="PWL55614.1"/>
    <property type="molecule type" value="Genomic_DNA"/>
</dbReference>
<dbReference type="AlphaFoldDB" id="A0A1I2P5B9"/>
<dbReference type="SMART" id="SM00422">
    <property type="entry name" value="HTH_MERR"/>
    <property type="match status" value="1"/>
</dbReference>
<evidence type="ECO:0000313" key="8">
    <source>
        <dbReference type="Proteomes" id="UP000246114"/>
    </source>
</evidence>
<organism evidence="6 7">
    <name type="scientific">Clostridium cadaveris</name>
    <dbReference type="NCBI Taxonomy" id="1529"/>
    <lineage>
        <taxon>Bacteria</taxon>
        <taxon>Bacillati</taxon>
        <taxon>Bacillota</taxon>
        <taxon>Clostridia</taxon>
        <taxon>Eubacteriales</taxon>
        <taxon>Clostridiaceae</taxon>
        <taxon>Clostridium</taxon>
    </lineage>
</organism>
<dbReference type="InterPro" id="IPR000551">
    <property type="entry name" value="MerR-type_HTH_dom"/>
</dbReference>
<dbReference type="CDD" id="cd02440">
    <property type="entry name" value="AdoMet_MTases"/>
    <property type="match status" value="1"/>
</dbReference>
<dbReference type="Pfam" id="PF13411">
    <property type="entry name" value="MerR_1"/>
    <property type="match status" value="1"/>
</dbReference>
<evidence type="ECO:0000313" key="6">
    <source>
        <dbReference type="EMBL" id="SFG10743.1"/>
    </source>
</evidence>
<feature type="domain" description="HTH merR-type" evidence="4">
    <location>
        <begin position="1"/>
        <end position="68"/>
    </location>
</feature>
<dbReference type="PANTHER" id="PTHR30204:SF94">
    <property type="entry name" value="HEAVY METAL-DEPENDENT TRANSCRIPTIONAL REGULATOR HI_0293-RELATED"/>
    <property type="match status" value="1"/>
</dbReference>
<dbReference type="Proteomes" id="UP000182135">
    <property type="component" value="Unassembled WGS sequence"/>
</dbReference>
<dbReference type="SUPFAM" id="SSF46955">
    <property type="entry name" value="Putative DNA-binding domain"/>
    <property type="match status" value="1"/>
</dbReference>
<dbReference type="Gene3D" id="3.40.50.150">
    <property type="entry name" value="Vaccinia Virus protein VP39"/>
    <property type="match status" value="1"/>
</dbReference>
<dbReference type="CDD" id="cd00592">
    <property type="entry name" value="HTH_MerR-like"/>
    <property type="match status" value="1"/>
</dbReference>
<accession>A0A1I2P5B9</accession>
<dbReference type="Gene3D" id="1.10.1660.10">
    <property type="match status" value="1"/>
</dbReference>
<dbReference type="RefSeq" id="WP_027639605.1">
    <property type="nucleotide sequence ID" value="NZ_BAAACD010000039.1"/>
</dbReference>
<name>A0A1I2P5B9_9CLOT</name>
<evidence type="ECO:0000313" key="7">
    <source>
        <dbReference type="Proteomes" id="UP000182135"/>
    </source>
</evidence>
<keyword evidence="5" id="KW-0489">Methyltransferase</keyword>
<dbReference type="GO" id="GO:0008168">
    <property type="term" value="F:methyltransferase activity"/>
    <property type="evidence" value="ECO:0007669"/>
    <property type="project" value="UniProtKB-KW"/>
</dbReference>
<protein>
    <submittedName>
        <fullName evidence="6">MerR HTH family regulatory protein</fullName>
    </submittedName>
    <submittedName>
        <fullName evidence="5">Methyltransferase domain-containing protein</fullName>
    </submittedName>
</protein>
<sequence>MKSKELCEFLDISYKALRVYEEEGLIKPNRDNNNYRNYNEDDILRVREIMLYRTLGFSIKDIKEMMKDYDEDGYSFIERLYNQKRAVDYKINTLLKIKESLKNTINDALVLKECDANHYKDILNYNYESVKNSQSWRDKWGVDSWAKSYDMSVRDLGDELNLFCQYDHIINDIAEKINVLPKESRILDIGCGTGNLLGKLKDDKELIGIDQSLEMLIMAKNKYPNLTLKLGNFLDDNYDDNPIDVIVSTYAFHHLDSKEKIEALDNMIKALSPNGKIIIVDLMFENQRERQRKKDYYKSIGREDLWEIIEDEYYSDVESLKDYAEERKLKFYYNHVINFTWVIEFGKM</sequence>
<evidence type="ECO:0000256" key="3">
    <source>
        <dbReference type="ARBA" id="ARBA00023163"/>
    </source>
</evidence>
<dbReference type="GO" id="GO:0032259">
    <property type="term" value="P:methylation"/>
    <property type="evidence" value="ECO:0007669"/>
    <property type="project" value="UniProtKB-KW"/>
</dbReference>
<dbReference type="Proteomes" id="UP000246114">
    <property type="component" value="Unassembled WGS sequence"/>
</dbReference>
<dbReference type="GO" id="GO:0003677">
    <property type="term" value="F:DNA binding"/>
    <property type="evidence" value="ECO:0007669"/>
    <property type="project" value="UniProtKB-KW"/>
</dbReference>
<keyword evidence="7" id="KW-1185">Reference proteome</keyword>
<dbReference type="SUPFAM" id="SSF53335">
    <property type="entry name" value="S-adenosyl-L-methionine-dependent methyltransferases"/>
    <property type="match status" value="1"/>
</dbReference>
<dbReference type="PROSITE" id="PS50937">
    <property type="entry name" value="HTH_MERR_2"/>
    <property type="match status" value="1"/>
</dbReference>
<dbReference type="eggNOG" id="COG2226">
    <property type="taxonomic scope" value="Bacteria"/>
</dbReference>
<dbReference type="InterPro" id="IPR029063">
    <property type="entry name" value="SAM-dependent_MTases_sf"/>
</dbReference>
<keyword evidence="2" id="KW-0238">DNA-binding</keyword>
<dbReference type="InterPro" id="IPR047057">
    <property type="entry name" value="MerR_fam"/>
</dbReference>
<evidence type="ECO:0000256" key="2">
    <source>
        <dbReference type="ARBA" id="ARBA00023125"/>
    </source>
</evidence>
<dbReference type="eggNOG" id="COG0789">
    <property type="taxonomic scope" value="Bacteria"/>
</dbReference>
<dbReference type="EMBL" id="FOOE01000026">
    <property type="protein sequence ID" value="SFG10743.1"/>
    <property type="molecule type" value="Genomic_DNA"/>
</dbReference>
<dbReference type="InterPro" id="IPR009061">
    <property type="entry name" value="DNA-bd_dom_put_sf"/>
</dbReference>
<dbReference type="PANTHER" id="PTHR30204">
    <property type="entry name" value="REDOX-CYCLING DRUG-SENSING TRANSCRIPTIONAL ACTIVATOR SOXR"/>
    <property type="match status" value="1"/>
</dbReference>
<reference evidence="6 7" key="1">
    <citation type="submission" date="2016-10" db="EMBL/GenBank/DDBJ databases">
        <authorList>
            <person name="de Groot N.N."/>
        </authorList>
    </citation>
    <scope>NUCLEOTIDE SEQUENCE [LARGE SCALE GENOMIC DNA]</scope>
    <source>
        <strain evidence="6 7">NLAE-zl-G419</strain>
    </source>
</reference>
<gene>
    <name evidence="5" type="ORF">DBY38_01420</name>
    <name evidence="6" type="ORF">SAMN04487885_12611</name>
</gene>
<evidence type="ECO:0000313" key="5">
    <source>
        <dbReference type="EMBL" id="PWL55614.1"/>
    </source>
</evidence>
<keyword evidence="3" id="KW-0804">Transcription</keyword>